<keyword evidence="2" id="KW-1185">Reference proteome</keyword>
<comment type="caution">
    <text evidence="1">The sequence shown here is derived from an EMBL/GenBank/DDBJ whole genome shotgun (WGS) entry which is preliminary data.</text>
</comment>
<evidence type="ECO:0000313" key="1">
    <source>
        <dbReference type="EMBL" id="KAK7545326.1"/>
    </source>
</evidence>
<feature type="non-terminal residue" evidence="1">
    <location>
        <position position="1"/>
    </location>
</feature>
<dbReference type="Proteomes" id="UP001365128">
    <property type="component" value="Unassembled WGS sequence"/>
</dbReference>
<reference evidence="1 2" key="1">
    <citation type="submission" date="2024-04" db="EMBL/GenBank/DDBJ databases">
        <title>Phyllosticta paracitricarpa is synonymous to the EU quarantine fungus P. citricarpa based on phylogenomic analyses.</title>
        <authorList>
            <consortium name="Lawrence Berkeley National Laboratory"/>
            <person name="Van Ingen-Buijs V.A."/>
            <person name="Van Westerhoven A.C."/>
            <person name="Haridas S."/>
            <person name="Skiadas P."/>
            <person name="Martin F."/>
            <person name="Groenewald J.Z."/>
            <person name="Crous P.W."/>
            <person name="Seidl M.F."/>
        </authorList>
    </citation>
    <scope>NUCLEOTIDE SEQUENCE [LARGE SCALE GENOMIC DNA]</scope>
    <source>
        <strain evidence="1 2">CBS 122670</strain>
    </source>
</reference>
<organism evidence="1 2">
    <name type="scientific">Phyllosticta citricarpa</name>
    <dbReference type="NCBI Taxonomy" id="55181"/>
    <lineage>
        <taxon>Eukaryota</taxon>
        <taxon>Fungi</taxon>
        <taxon>Dikarya</taxon>
        <taxon>Ascomycota</taxon>
        <taxon>Pezizomycotina</taxon>
        <taxon>Dothideomycetes</taxon>
        <taxon>Dothideomycetes incertae sedis</taxon>
        <taxon>Botryosphaeriales</taxon>
        <taxon>Phyllostictaceae</taxon>
        <taxon>Phyllosticta</taxon>
    </lineage>
</organism>
<feature type="non-terminal residue" evidence="1">
    <location>
        <position position="165"/>
    </location>
</feature>
<evidence type="ECO:0000313" key="2">
    <source>
        <dbReference type="Proteomes" id="UP001365128"/>
    </source>
</evidence>
<gene>
    <name evidence="1" type="ORF">IWX46DRAFT_658494</name>
</gene>
<proteinExistence type="predicted"/>
<protein>
    <submittedName>
        <fullName evidence="1">Uncharacterized protein</fullName>
    </submittedName>
</protein>
<sequence length="165" mass="18062">DDEAELCIVTKRICPWFCLVLNSFSATVPQYFICIISFRSSLVFPGAFTFSIAPFYKLIDNGLESVGGEVLEDLELCASGSAIWTDARLVLLLCHHLRRFNLVLQHGSGILAKRARLPIESKKPLLLGLEVSEPLLDDLLQAFGAIVDGSVFLVCGVESLPVDGH</sequence>
<dbReference type="EMBL" id="JBBPDW010000018">
    <property type="protein sequence ID" value="KAK7545326.1"/>
    <property type="molecule type" value="Genomic_DNA"/>
</dbReference>
<name>A0ABR1MFA3_9PEZI</name>
<accession>A0ABR1MFA3</accession>